<comment type="caution">
    <text evidence="6">The sequence shown here is derived from an EMBL/GenBank/DDBJ whole genome shotgun (WGS) entry which is preliminary data.</text>
</comment>
<gene>
    <name evidence="6" type="ORF">JOE69_002598</name>
</gene>
<dbReference type="EMBL" id="JAVDQF010000001">
    <property type="protein sequence ID" value="MDR6270360.1"/>
    <property type="molecule type" value="Genomic_DNA"/>
</dbReference>
<dbReference type="PANTHER" id="PTHR30055:SF234">
    <property type="entry name" value="HTH-TYPE TRANSCRIPTIONAL REGULATOR BETI"/>
    <property type="match status" value="1"/>
</dbReference>
<evidence type="ECO:0000256" key="1">
    <source>
        <dbReference type="ARBA" id="ARBA00023015"/>
    </source>
</evidence>
<evidence type="ECO:0000313" key="6">
    <source>
        <dbReference type="EMBL" id="MDR6270360.1"/>
    </source>
</evidence>
<organism evidence="6 7">
    <name type="scientific">Arthrobacter russicus</name>
    <dbReference type="NCBI Taxonomy" id="172040"/>
    <lineage>
        <taxon>Bacteria</taxon>
        <taxon>Bacillati</taxon>
        <taxon>Actinomycetota</taxon>
        <taxon>Actinomycetes</taxon>
        <taxon>Micrococcales</taxon>
        <taxon>Micrococcaceae</taxon>
        <taxon>Arthrobacter</taxon>
    </lineage>
</organism>
<keyword evidence="1" id="KW-0805">Transcription regulation</keyword>
<proteinExistence type="predicted"/>
<dbReference type="PANTHER" id="PTHR30055">
    <property type="entry name" value="HTH-TYPE TRANSCRIPTIONAL REGULATOR RUTR"/>
    <property type="match status" value="1"/>
</dbReference>
<dbReference type="Proteomes" id="UP001185069">
    <property type="component" value="Unassembled WGS sequence"/>
</dbReference>
<name>A0ABU1JD89_9MICC</name>
<keyword evidence="2 4" id="KW-0238">DNA-binding</keyword>
<dbReference type="InterPro" id="IPR009057">
    <property type="entry name" value="Homeodomain-like_sf"/>
</dbReference>
<sequence>MVRTSSARDRILSAFEDLLVSEGERGATLESVAAAAGVSKGGLLYHFGSKEALGEGLIEKFRQLSQQDLRAIRAAPEGAVNYYLRTSGESDLEFDRVLIAALRLPQTQQEAAKAAFAELQRSWFEAIQEEVQDLEVAQAIMLMGDGMYYNASLHGSYLGIPGTSYEQNVAALQNVVNRLRKLAD</sequence>
<evidence type="ECO:0000256" key="2">
    <source>
        <dbReference type="ARBA" id="ARBA00023125"/>
    </source>
</evidence>
<accession>A0ABU1JD89</accession>
<dbReference type="PROSITE" id="PS50977">
    <property type="entry name" value="HTH_TETR_2"/>
    <property type="match status" value="1"/>
</dbReference>
<dbReference type="Gene3D" id="1.10.357.10">
    <property type="entry name" value="Tetracycline Repressor, domain 2"/>
    <property type="match status" value="1"/>
</dbReference>
<feature type="domain" description="HTH tetR-type" evidence="5">
    <location>
        <begin position="5"/>
        <end position="65"/>
    </location>
</feature>
<dbReference type="RefSeq" id="WP_309799387.1">
    <property type="nucleotide sequence ID" value="NZ_BAAAHY010000007.1"/>
</dbReference>
<keyword evidence="7" id="KW-1185">Reference proteome</keyword>
<dbReference type="SUPFAM" id="SSF46689">
    <property type="entry name" value="Homeodomain-like"/>
    <property type="match status" value="1"/>
</dbReference>
<evidence type="ECO:0000256" key="3">
    <source>
        <dbReference type="ARBA" id="ARBA00023163"/>
    </source>
</evidence>
<evidence type="ECO:0000256" key="4">
    <source>
        <dbReference type="PROSITE-ProRule" id="PRU00335"/>
    </source>
</evidence>
<dbReference type="PRINTS" id="PR00455">
    <property type="entry name" value="HTHTETR"/>
</dbReference>
<evidence type="ECO:0000259" key="5">
    <source>
        <dbReference type="PROSITE" id="PS50977"/>
    </source>
</evidence>
<dbReference type="Pfam" id="PF00440">
    <property type="entry name" value="TetR_N"/>
    <property type="match status" value="1"/>
</dbReference>
<reference evidence="6 7" key="1">
    <citation type="submission" date="2023-07" db="EMBL/GenBank/DDBJ databases">
        <title>Sequencing the genomes of 1000 actinobacteria strains.</title>
        <authorList>
            <person name="Klenk H.-P."/>
        </authorList>
    </citation>
    <scope>NUCLEOTIDE SEQUENCE [LARGE SCALE GENOMIC DNA]</scope>
    <source>
        <strain evidence="6 7">DSM 14555</strain>
    </source>
</reference>
<evidence type="ECO:0000313" key="7">
    <source>
        <dbReference type="Proteomes" id="UP001185069"/>
    </source>
</evidence>
<dbReference type="InterPro" id="IPR001647">
    <property type="entry name" value="HTH_TetR"/>
</dbReference>
<keyword evidence="3" id="KW-0804">Transcription</keyword>
<feature type="DNA-binding region" description="H-T-H motif" evidence="4">
    <location>
        <begin position="28"/>
        <end position="47"/>
    </location>
</feature>
<dbReference type="InterPro" id="IPR050109">
    <property type="entry name" value="HTH-type_TetR-like_transc_reg"/>
</dbReference>
<protein>
    <submittedName>
        <fullName evidence="6">AcrR family transcriptional regulator</fullName>
    </submittedName>
</protein>